<dbReference type="Gene3D" id="3.40.50.620">
    <property type="entry name" value="HUPs"/>
    <property type="match status" value="1"/>
</dbReference>
<keyword evidence="6 8" id="KW-0067">ATP-binding</keyword>
<evidence type="ECO:0000313" key="10">
    <source>
        <dbReference type="EMBL" id="MCK8481192.1"/>
    </source>
</evidence>
<dbReference type="Pfam" id="PF01171">
    <property type="entry name" value="ATP_bind_3"/>
    <property type="match status" value="1"/>
</dbReference>
<dbReference type="EC" id="6.3.4.19" evidence="8"/>
<keyword evidence="11" id="KW-1185">Reference proteome</keyword>
<evidence type="ECO:0000256" key="4">
    <source>
        <dbReference type="ARBA" id="ARBA00022694"/>
    </source>
</evidence>
<feature type="binding site" evidence="8">
    <location>
        <begin position="26"/>
        <end position="31"/>
    </location>
    <ligand>
        <name>ATP</name>
        <dbReference type="ChEBI" id="CHEBI:30616"/>
    </ligand>
</feature>
<dbReference type="SUPFAM" id="SSF52402">
    <property type="entry name" value="Adenine nucleotide alpha hydrolases-like"/>
    <property type="match status" value="1"/>
</dbReference>
<dbReference type="InterPro" id="IPR011063">
    <property type="entry name" value="TilS/TtcA_N"/>
</dbReference>
<name>A0ABT0HBH5_9FLAO</name>
<dbReference type="InterPro" id="IPR012795">
    <property type="entry name" value="tRNA_Ile_lys_synt_N"/>
</dbReference>
<keyword evidence="3 8" id="KW-0436">Ligase</keyword>
<dbReference type="HAMAP" id="MF_01161">
    <property type="entry name" value="tRNA_Ile_lys_synt"/>
    <property type="match status" value="1"/>
</dbReference>
<evidence type="ECO:0000256" key="7">
    <source>
        <dbReference type="ARBA" id="ARBA00048539"/>
    </source>
</evidence>
<proteinExistence type="inferred from homology"/>
<evidence type="ECO:0000256" key="8">
    <source>
        <dbReference type="HAMAP-Rule" id="MF_01161"/>
    </source>
</evidence>
<comment type="caution">
    <text evidence="10">The sequence shown here is derived from an EMBL/GenBank/DDBJ whole genome shotgun (WGS) entry which is preliminary data.</text>
</comment>
<dbReference type="InterPro" id="IPR012094">
    <property type="entry name" value="tRNA_Ile_lys_synt"/>
</dbReference>
<comment type="domain">
    <text evidence="8">The N-terminal region contains the highly conserved SGGXDS motif, predicted to be a P-loop motif involved in ATP binding.</text>
</comment>
<dbReference type="GO" id="GO:0032267">
    <property type="term" value="F:tRNA(Ile)-lysidine synthase activity"/>
    <property type="evidence" value="ECO:0007669"/>
    <property type="project" value="UniProtKB-EC"/>
</dbReference>
<dbReference type="InterPro" id="IPR014729">
    <property type="entry name" value="Rossmann-like_a/b/a_fold"/>
</dbReference>
<protein>
    <recommendedName>
        <fullName evidence="8">tRNA(Ile)-lysidine synthase</fullName>
        <ecNumber evidence="8">6.3.4.19</ecNumber>
    </recommendedName>
    <alternativeName>
        <fullName evidence="8">tRNA(Ile)-2-lysyl-cytidine synthase</fullName>
    </alternativeName>
    <alternativeName>
        <fullName evidence="8">tRNA(Ile)-lysidine synthetase</fullName>
    </alternativeName>
</protein>
<dbReference type="Proteomes" id="UP001203687">
    <property type="component" value="Unassembled WGS sequence"/>
</dbReference>
<keyword evidence="4 8" id="KW-0819">tRNA processing</keyword>
<evidence type="ECO:0000256" key="1">
    <source>
        <dbReference type="ARBA" id="ARBA00004496"/>
    </source>
</evidence>
<dbReference type="Pfam" id="PF11734">
    <property type="entry name" value="TilS_C"/>
    <property type="match status" value="1"/>
</dbReference>
<dbReference type="SMART" id="SM00977">
    <property type="entry name" value="TilS_C"/>
    <property type="match status" value="1"/>
</dbReference>
<gene>
    <name evidence="8 10" type="primary">tilS</name>
    <name evidence="10" type="ORF">MUY34_11195</name>
</gene>
<sequence>MNLAFGSHIKSKFEFLLKSRILIAVSGGLDSVVLTHLCHNLKLDIALAHCNFNLRGNESDDDERFVTNLAETLDLEVFVESFDTKHYATQHKLSIQMAARELRYHWFYRLSEDLKFDYILTAHHVDDNLETVLINLTRGTGLSGLTGIPEVNETIVRPLLPFSRDDLESYAKANSYKWREDSTNASDKYLRNKLRHHVIPVLKEANPELLSNFKTTIENLNDASEMISDCIEAFTKRALVSVDETQLKFKISEFKTLKNPKTYLYELFHDYGFTQWDDVTNLLDAQSGKQIFSNTHRLLKDREHLILTEVSHSSLNKVSYNIQKEDAKVETPAGILFFDEADAIFGKRTNVVFVDKDKLTFPLTLRKWHEGDYFYPSGMTGKKKLSKYFKDEKLSLVDKENIWLLSSNDAIVWVLGMRNDDRFKVTQKTKTILKITLN</sequence>
<comment type="subcellular location">
    <subcellularLocation>
        <location evidence="1 8">Cytoplasm</location>
    </subcellularLocation>
</comment>
<dbReference type="SUPFAM" id="SSF56037">
    <property type="entry name" value="PheT/TilS domain"/>
    <property type="match status" value="1"/>
</dbReference>
<comment type="similarity">
    <text evidence="8">Belongs to the tRNA(Ile)-lysidine synthase family.</text>
</comment>
<keyword evidence="5 8" id="KW-0547">Nucleotide-binding</keyword>
<evidence type="ECO:0000259" key="9">
    <source>
        <dbReference type="SMART" id="SM00977"/>
    </source>
</evidence>
<dbReference type="NCBIfam" id="TIGR02433">
    <property type="entry name" value="lysidine_TilS_C"/>
    <property type="match status" value="1"/>
</dbReference>
<evidence type="ECO:0000256" key="6">
    <source>
        <dbReference type="ARBA" id="ARBA00022840"/>
    </source>
</evidence>
<accession>A0ABT0HBH5</accession>
<evidence type="ECO:0000256" key="2">
    <source>
        <dbReference type="ARBA" id="ARBA00022490"/>
    </source>
</evidence>
<dbReference type="PANTHER" id="PTHR43033:SF1">
    <property type="entry name" value="TRNA(ILE)-LYSIDINE SYNTHASE-RELATED"/>
    <property type="match status" value="1"/>
</dbReference>
<dbReference type="CDD" id="cd01992">
    <property type="entry name" value="TilS_N"/>
    <property type="match status" value="1"/>
</dbReference>
<evidence type="ECO:0000256" key="5">
    <source>
        <dbReference type="ARBA" id="ARBA00022741"/>
    </source>
</evidence>
<dbReference type="EMBL" id="JALPQF010000010">
    <property type="protein sequence ID" value="MCK8481192.1"/>
    <property type="molecule type" value="Genomic_DNA"/>
</dbReference>
<keyword evidence="2 8" id="KW-0963">Cytoplasm</keyword>
<dbReference type="PANTHER" id="PTHR43033">
    <property type="entry name" value="TRNA(ILE)-LYSIDINE SYNTHASE-RELATED"/>
    <property type="match status" value="1"/>
</dbReference>
<comment type="function">
    <text evidence="8">Ligates lysine onto the cytidine present at position 34 of the AUA codon-specific tRNA(Ile) that contains the anticodon CAU, in an ATP-dependent manner. Cytidine is converted to lysidine, thus changing the amino acid specificity of the tRNA from methionine to isoleucine.</text>
</comment>
<dbReference type="NCBIfam" id="TIGR02432">
    <property type="entry name" value="lysidine_TilS_N"/>
    <property type="match status" value="1"/>
</dbReference>
<evidence type="ECO:0000313" key="11">
    <source>
        <dbReference type="Proteomes" id="UP001203687"/>
    </source>
</evidence>
<dbReference type="RefSeq" id="WP_248413177.1">
    <property type="nucleotide sequence ID" value="NZ_JALPQF010000010.1"/>
</dbReference>
<comment type="catalytic activity">
    <reaction evidence="7 8">
        <text>cytidine(34) in tRNA(Ile2) + L-lysine + ATP = lysidine(34) in tRNA(Ile2) + AMP + diphosphate + H(+)</text>
        <dbReference type="Rhea" id="RHEA:43744"/>
        <dbReference type="Rhea" id="RHEA-COMP:10625"/>
        <dbReference type="Rhea" id="RHEA-COMP:10670"/>
        <dbReference type="ChEBI" id="CHEBI:15378"/>
        <dbReference type="ChEBI" id="CHEBI:30616"/>
        <dbReference type="ChEBI" id="CHEBI:32551"/>
        <dbReference type="ChEBI" id="CHEBI:33019"/>
        <dbReference type="ChEBI" id="CHEBI:82748"/>
        <dbReference type="ChEBI" id="CHEBI:83665"/>
        <dbReference type="ChEBI" id="CHEBI:456215"/>
        <dbReference type="EC" id="6.3.4.19"/>
    </reaction>
</comment>
<evidence type="ECO:0000256" key="3">
    <source>
        <dbReference type="ARBA" id="ARBA00022598"/>
    </source>
</evidence>
<feature type="domain" description="Lysidine-tRNA(Ile) synthetase C-terminal" evidence="9">
    <location>
        <begin position="363"/>
        <end position="435"/>
    </location>
</feature>
<organism evidence="10 11">
    <name type="scientific">Psychroserpens algicola</name>
    <dbReference type="NCBI Taxonomy" id="1719034"/>
    <lineage>
        <taxon>Bacteria</taxon>
        <taxon>Pseudomonadati</taxon>
        <taxon>Bacteroidota</taxon>
        <taxon>Flavobacteriia</taxon>
        <taxon>Flavobacteriales</taxon>
        <taxon>Flavobacteriaceae</taxon>
        <taxon>Psychroserpens</taxon>
    </lineage>
</organism>
<dbReference type="InterPro" id="IPR012796">
    <property type="entry name" value="Lysidine-tRNA-synth_C"/>
</dbReference>
<reference evidence="10" key="1">
    <citation type="submission" date="2022-04" db="EMBL/GenBank/DDBJ databases">
        <authorList>
            <person name="Ren T."/>
        </authorList>
    </citation>
    <scope>NUCLEOTIDE SEQUENCE</scope>
    <source>
        <strain evidence="10">F63249</strain>
    </source>
</reference>